<sequence length="64" mass="6013">MIPPCAAPAGEVARTTPPPGGPDTGAMAGVLPDGGPPTLVEEGPASVPCGGGVRGRVARAVVLG</sequence>
<dbReference type="RefSeq" id="WP_139633444.1">
    <property type="nucleotide sequence ID" value="NZ_VDLX02000010.1"/>
</dbReference>
<name>A0A5C4W904_9ACTN</name>
<proteinExistence type="predicted"/>
<organism evidence="1 2">
    <name type="scientific">Nonomuraea phyllanthi</name>
    <dbReference type="NCBI Taxonomy" id="2219224"/>
    <lineage>
        <taxon>Bacteria</taxon>
        <taxon>Bacillati</taxon>
        <taxon>Actinomycetota</taxon>
        <taxon>Actinomycetes</taxon>
        <taxon>Streptosporangiales</taxon>
        <taxon>Streptosporangiaceae</taxon>
        <taxon>Nonomuraea</taxon>
    </lineage>
</organism>
<accession>A0A5C4W904</accession>
<keyword evidence="2" id="KW-1185">Reference proteome</keyword>
<dbReference type="AlphaFoldDB" id="A0A5C4W904"/>
<dbReference type="EMBL" id="VDLX02000010">
    <property type="protein sequence ID" value="KAB8192374.1"/>
    <property type="molecule type" value="Genomic_DNA"/>
</dbReference>
<evidence type="ECO:0000313" key="2">
    <source>
        <dbReference type="Proteomes" id="UP000312512"/>
    </source>
</evidence>
<gene>
    <name evidence="1" type="ORF">FH608_027325</name>
</gene>
<comment type="caution">
    <text evidence="1">The sequence shown here is derived from an EMBL/GenBank/DDBJ whole genome shotgun (WGS) entry which is preliminary data.</text>
</comment>
<dbReference type="Proteomes" id="UP000312512">
    <property type="component" value="Unassembled WGS sequence"/>
</dbReference>
<evidence type="ECO:0000313" key="1">
    <source>
        <dbReference type="EMBL" id="KAB8192374.1"/>
    </source>
</evidence>
<protein>
    <submittedName>
        <fullName evidence="1">Uncharacterized protein</fullName>
    </submittedName>
</protein>
<reference evidence="1 2" key="1">
    <citation type="submission" date="2019-10" db="EMBL/GenBank/DDBJ databases">
        <title>Nonomuraea sp. nov., isolated from Phyllanthus amarus.</title>
        <authorList>
            <person name="Klykleung N."/>
            <person name="Tanasupawat S."/>
        </authorList>
    </citation>
    <scope>NUCLEOTIDE SEQUENCE [LARGE SCALE GENOMIC DNA]</scope>
    <source>
        <strain evidence="1 2">PA1-10</strain>
    </source>
</reference>